<dbReference type="OMA" id="FNWFCSE"/>
<dbReference type="GeneID" id="9822313"/>
<organism evidence="2">
    <name type="scientific">Caenorhabditis remanei</name>
    <name type="common">Caenorhabditis vulgaris</name>
    <dbReference type="NCBI Taxonomy" id="31234"/>
    <lineage>
        <taxon>Eukaryota</taxon>
        <taxon>Metazoa</taxon>
        <taxon>Ecdysozoa</taxon>
        <taxon>Nematoda</taxon>
        <taxon>Chromadorea</taxon>
        <taxon>Rhabditida</taxon>
        <taxon>Rhabditina</taxon>
        <taxon>Rhabditomorpha</taxon>
        <taxon>Rhabditoidea</taxon>
        <taxon>Rhabditidae</taxon>
        <taxon>Peloderinae</taxon>
        <taxon>Caenorhabditis</taxon>
    </lineage>
</organism>
<dbReference type="eggNOG" id="ENOG502TH0N">
    <property type="taxonomic scope" value="Eukaryota"/>
</dbReference>
<evidence type="ECO:0000313" key="1">
    <source>
        <dbReference type="EMBL" id="EFO82689.1"/>
    </source>
</evidence>
<dbReference type="OrthoDB" id="5863318at2759"/>
<accession>E3LCP7</accession>
<dbReference type="CTD" id="9822313"/>
<dbReference type="AlphaFoldDB" id="E3LCP7"/>
<protein>
    <submittedName>
        <fullName evidence="1">CRE-ZTF-13 protein</fullName>
    </submittedName>
</protein>
<dbReference type="KEGG" id="crq:GCK72_024030"/>
<evidence type="ECO:0000313" key="2">
    <source>
        <dbReference type="Proteomes" id="UP000008281"/>
    </source>
</evidence>
<dbReference type="HOGENOM" id="CLU_738171_0_0_1"/>
<dbReference type="EMBL" id="DS268407">
    <property type="protein sequence ID" value="EFO82689.1"/>
    <property type="molecule type" value="Genomic_DNA"/>
</dbReference>
<dbReference type="Proteomes" id="UP000008281">
    <property type="component" value="Unassembled WGS sequence"/>
</dbReference>
<dbReference type="FunCoup" id="E3LCP7">
    <property type="interactions" value="1610"/>
</dbReference>
<gene>
    <name evidence="1" type="primary">Cre-ztf-13</name>
    <name evidence="1" type="ORF">CRE_00437</name>
</gene>
<proteinExistence type="predicted"/>
<dbReference type="InterPro" id="IPR013087">
    <property type="entry name" value="Znf_C2H2_type"/>
</dbReference>
<name>E3LCP7_CAERE</name>
<reference evidence="1" key="1">
    <citation type="submission" date="2007-07" db="EMBL/GenBank/DDBJ databases">
        <title>PCAP assembly of the Caenorhabditis remanei genome.</title>
        <authorList>
            <consortium name="The Caenorhabditis remanei Sequencing Consortium"/>
            <person name="Wilson R.K."/>
        </authorList>
    </citation>
    <scope>NUCLEOTIDE SEQUENCE [LARGE SCALE GENOMIC DNA]</scope>
    <source>
        <strain evidence="1">PB4641</strain>
    </source>
</reference>
<keyword evidence="2" id="KW-1185">Reference proteome</keyword>
<sequence>MFNEEVRTEYDPLISGLEPESFDTVFQEIFSGIKNYLNDDEPPVSEKPSDFLKLRLDENIPYLDPNFMPVPPYPDLSPAVLQPPLPVIEKPTEPRTRTRQYAMLRCSCSQDFVSQFALEYHETKCHQHYFNWFCSECNIRYDTLQQASDHSMMTHSDGQMPLLGDDFTRRPPGPYMMQALARRSTDFVKEFLYSRGKKTVMTASYYMLAKCELQAISPMNVGLVIYNQAKTDLLTTIDSAEHEDFISYLKSMFIYGKFIKRVPLDHYYGPTTVYKTLTFTSIPSKSKQQSEQPPAGRYVGAGTMRIAGTRPQHTVNPKYRVTQYSNNQYRTMFHLPTTPRSNNYALIPTRPASTAVRRLTAPPSYTLYPVRSNAK</sequence>
<dbReference type="PROSITE" id="PS00028">
    <property type="entry name" value="ZINC_FINGER_C2H2_1"/>
    <property type="match status" value="1"/>
</dbReference>